<keyword evidence="4" id="KW-1185">Reference proteome</keyword>
<dbReference type="GO" id="GO:0016787">
    <property type="term" value="F:hydrolase activity"/>
    <property type="evidence" value="ECO:0007669"/>
    <property type="project" value="UniProtKB-KW"/>
</dbReference>
<dbReference type="InterPro" id="IPR029058">
    <property type="entry name" value="AB_hydrolase_fold"/>
</dbReference>
<dbReference type="Pfam" id="PF07859">
    <property type="entry name" value="Abhydrolase_3"/>
    <property type="match status" value="1"/>
</dbReference>
<dbReference type="InterPro" id="IPR050300">
    <property type="entry name" value="GDXG_lipolytic_enzyme"/>
</dbReference>
<name>A0A6A6ZPQ3_9PLEO</name>
<dbReference type="PANTHER" id="PTHR48081">
    <property type="entry name" value="AB HYDROLASE SUPERFAMILY PROTEIN C4A8.06C"/>
    <property type="match status" value="1"/>
</dbReference>
<evidence type="ECO:0000256" key="1">
    <source>
        <dbReference type="ARBA" id="ARBA00022801"/>
    </source>
</evidence>
<keyword evidence="1" id="KW-0378">Hydrolase</keyword>
<dbReference type="Proteomes" id="UP000799424">
    <property type="component" value="Unassembled WGS sequence"/>
</dbReference>
<evidence type="ECO:0000313" key="4">
    <source>
        <dbReference type="Proteomes" id="UP000799424"/>
    </source>
</evidence>
<feature type="domain" description="Alpha/beta hydrolase fold-3" evidence="2">
    <location>
        <begin position="83"/>
        <end position="292"/>
    </location>
</feature>
<reference evidence="3" key="1">
    <citation type="journal article" date="2020" name="Stud. Mycol.">
        <title>101 Dothideomycetes genomes: a test case for predicting lifestyles and emergence of pathogens.</title>
        <authorList>
            <person name="Haridas S."/>
            <person name="Albert R."/>
            <person name="Binder M."/>
            <person name="Bloem J."/>
            <person name="Labutti K."/>
            <person name="Salamov A."/>
            <person name="Andreopoulos B."/>
            <person name="Baker S."/>
            <person name="Barry K."/>
            <person name="Bills G."/>
            <person name="Bluhm B."/>
            <person name="Cannon C."/>
            <person name="Castanera R."/>
            <person name="Culley D."/>
            <person name="Daum C."/>
            <person name="Ezra D."/>
            <person name="Gonzalez J."/>
            <person name="Henrissat B."/>
            <person name="Kuo A."/>
            <person name="Liang C."/>
            <person name="Lipzen A."/>
            <person name="Lutzoni F."/>
            <person name="Magnuson J."/>
            <person name="Mondo S."/>
            <person name="Nolan M."/>
            <person name="Ohm R."/>
            <person name="Pangilinan J."/>
            <person name="Park H.-J."/>
            <person name="Ramirez L."/>
            <person name="Alfaro M."/>
            <person name="Sun H."/>
            <person name="Tritt A."/>
            <person name="Yoshinaga Y."/>
            <person name="Zwiers L.-H."/>
            <person name="Turgeon B."/>
            <person name="Goodwin S."/>
            <person name="Spatafora J."/>
            <person name="Crous P."/>
            <person name="Grigoriev I."/>
        </authorList>
    </citation>
    <scope>NUCLEOTIDE SEQUENCE</scope>
    <source>
        <strain evidence="3">CBS 113818</strain>
    </source>
</reference>
<gene>
    <name evidence="3" type="ORF">CC86DRAFT_330261</name>
</gene>
<evidence type="ECO:0000259" key="2">
    <source>
        <dbReference type="Pfam" id="PF07859"/>
    </source>
</evidence>
<protein>
    <recommendedName>
        <fullName evidence="2">Alpha/beta hydrolase fold-3 domain-containing protein</fullName>
    </recommendedName>
</protein>
<dbReference type="InterPro" id="IPR013094">
    <property type="entry name" value="AB_hydrolase_3"/>
</dbReference>
<dbReference type="OrthoDB" id="408631at2759"/>
<dbReference type="Gene3D" id="3.40.50.1820">
    <property type="entry name" value="alpha/beta hydrolase"/>
    <property type="match status" value="1"/>
</dbReference>
<dbReference type="EMBL" id="MU006234">
    <property type="protein sequence ID" value="KAF2822579.1"/>
    <property type="molecule type" value="Genomic_DNA"/>
</dbReference>
<dbReference type="SUPFAM" id="SSF53474">
    <property type="entry name" value="alpha/beta-Hydrolases"/>
    <property type="match status" value="1"/>
</dbReference>
<sequence>MASEGFATPWAEFEKEFGERMLLNGSLSSCQDGYARIGGLLVSKYTFPPSDPSVHSEERTADDGLKVRVYMPKGYSGGSPVGVYFHGGGWAMGDLDGDDAIARSISKGGNVVVVSVDYGLAPQNKHPGLVNDCYKGLQWALKHAKELGGTDGKVFTAGASAGAGLALGAALRAIDEGLGDALVGVVALVPTTIHPKAVPEELKSKYTSYTEHAQHTINSASAMETFWDAFGAPPTDPYASPLLHTRIKDLKKVYIAVAGHDTLRDDGLLFKQKLDDNKVPTEFDFYEGYPHYHWTFPSPKLDEPRKQFNANLARGVKFVIS</sequence>
<dbReference type="AlphaFoldDB" id="A0A6A6ZPQ3"/>
<evidence type="ECO:0000313" key="3">
    <source>
        <dbReference type="EMBL" id="KAF2822579.1"/>
    </source>
</evidence>
<accession>A0A6A6ZPQ3</accession>
<organism evidence="3 4">
    <name type="scientific">Ophiobolus disseminans</name>
    <dbReference type="NCBI Taxonomy" id="1469910"/>
    <lineage>
        <taxon>Eukaryota</taxon>
        <taxon>Fungi</taxon>
        <taxon>Dikarya</taxon>
        <taxon>Ascomycota</taxon>
        <taxon>Pezizomycotina</taxon>
        <taxon>Dothideomycetes</taxon>
        <taxon>Pleosporomycetidae</taxon>
        <taxon>Pleosporales</taxon>
        <taxon>Pleosporineae</taxon>
        <taxon>Phaeosphaeriaceae</taxon>
        <taxon>Ophiobolus</taxon>
    </lineage>
</organism>
<dbReference type="PANTHER" id="PTHR48081:SF8">
    <property type="entry name" value="ALPHA_BETA HYDROLASE FOLD-3 DOMAIN-CONTAINING PROTEIN-RELATED"/>
    <property type="match status" value="1"/>
</dbReference>
<proteinExistence type="predicted"/>